<evidence type="ECO:0000256" key="4">
    <source>
        <dbReference type="PROSITE-ProRule" id="PRU00473"/>
    </source>
</evidence>
<gene>
    <name evidence="7" type="ORF">FN961_01305</name>
</gene>
<feature type="domain" description="OmpA-like" evidence="6">
    <location>
        <begin position="360"/>
        <end position="478"/>
    </location>
</feature>
<comment type="subcellular location">
    <subcellularLocation>
        <location evidence="1">Cell outer membrane</location>
    </subcellularLocation>
</comment>
<evidence type="ECO:0000259" key="6">
    <source>
        <dbReference type="PROSITE" id="PS51123"/>
    </source>
</evidence>
<organism evidence="7 8">
    <name type="scientific">Shewanella hanedai</name>
    <name type="common">Alteromonas hanedai</name>
    <dbReference type="NCBI Taxonomy" id="25"/>
    <lineage>
        <taxon>Bacteria</taxon>
        <taxon>Pseudomonadati</taxon>
        <taxon>Pseudomonadota</taxon>
        <taxon>Gammaproteobacteria</taxon>
        <taxon>Alteromonadales</taxon>
        <taxon>Shewanellaceae</taxon>
        <taxon>Shewanella</taxon>
    </lineage>
</organism>
<dbReference type="OrthoDB" id="9792021at2"/>
<dbReference type="PRINTS" id="PR01021">
    <property type="entry name" value="OMPADOMAIN"/>
</dbReference>
<evidence type="ECO:0000256" key="1">
    <source>
        <dbReference type="ARBA" id="ARBA00004442"/>
    </source>
</evidence>
<feature type="signal peptide" evidence="5">
    <location>
        <begin position="1"/>
        <end position="22"/>
    </location>
</feature>
<proteinExistence type="predicted"/>
<dbReference type="Pfam" id="PF00691">
    <property type="entry name" value="OmpA"/>
    <property type="match status" value="1"/>
</dbReference>
<dbReference type="EMBL" id="VKGK01000001">
    <property type="protein sequence ID" value="TRY16291.1"/>
    <property type="molecule type" value="Genomic_DNA"/>
</dbReference>
<keyword evidence="3" id="KW-0998">Cell outer membrane</keyword>
<name>A0A553JV14_SHEHA</name>
<dbReference type="InterPro" id="IPR032608">
    <property type="entry name" value="DUF4892"/>
</dbReference>
<sequence>MLRVGFSLLLATSIVLSAQVNAKEQLFAPLSEAKIDKKLERHFTYYPLVIGLDEGKYLMDDISGKLSRISYEIPVSYEPTHIINNYKAQITKLGGEILFECATEQCGKENRLQQQISPLNTTPKNHPALVTAKLVLDKKLLFLSLYSANWKRSASLQLDIVEVVPEPLDLVKVNQAYLGTEIIQNQFEDRSHKDQRNSKDHPMIDRLPGAYINDYKQFDFGQIKVISAINKKKYQLEELEGRITDISYDLPRNYSEYEVNANYKAALSQLGFTSVFNCQGKDCGGRTKVYQNIKTLASNGQDESQFYSLYTLDRPEGRVHAMVYVIGYSDGLWVELRVVEETQLVDDRVNIDLDGLTDKMAETGHVALDGLLFKFDSDQILPEAKSVVEVVATYLKSHPKQSFYVIGHTDDKGKQSYNQILSDKRAKAVVKLLVSEYQVPKTQLTPKGIGEYSPVANNSNEAGQKLNRRVELVLRSDKL</sequence>
<evidence type="ECO:0000256" key="5">
    <source>
        <dbReference type="SAM" id="SignalP"/>
    </source>
</evidence>
<accession>A0A553JV14</accession>
<dbReference type="PANTHER" id="PTHR30329">
    <property type="entry name" value="STATOR ELEMENT OF FLAGELLAR MOTOR COMPLEX"/>
    <property type="match status" value="1"/>
</dbReference>
<evidence type="ECO:0000256" key="2">
    <source>
        <dbReference type="ARBA" id="ARBA00023136"/>
    </source>
</evidence>
<keyword evidence="5" id="KW-0732">Signal</keyword>
<dbReference type="RefSeq" id="WP_143562737.1">
    <property type="nucleotide sequence ID" value="NZ_BMPL01000001.1"/>
</dbReference>
<evidence type="ECO:0000313" key="8">
    <source>
        <dbReference type="Proteomes" id="UP000318126"/>
    </source>
</evidence>
<dbReference type="GO" id="GO:0009279">
    <property type="term" value="C:cell outer membrane"/>
    <property type="evidence" value="ECO:0007669"/>
    <property type="project" value="UniProtKB-SubCell"/>
</dbReference>
<dbReference type="SUPFAM" id="SSF103088">
    <property type="entry name" value="OmpA-like"/>
    <property type="match status" value="1"/>
</dbReference>
<reference evidence="8" key="1">
    <citation type="submission" date="2019-07" db="EMBL/GenBank/DDBJ databases">
        <title>Shewanella sp. YLB-08 draft genomic sequence.</title>
        <authorList>
            <person name="Yu L."/>
        </authorList>
    </citation>
    <scope>NUCLEOTIDE SEQUENCE [LARGE SCALE GENOMIC DNA]</scope>
    <source>
        <strain evidence="8">JCM 20706</strain>
    </source>
</reference>
<dbReference type="AlphaFoldDB" id="A0A553JV14"/>
<dbReference type="InterPro" id="IPR050330">
    <property type="entry name" value="Bact_OuterMem_StrucFunc"/>
</dbReference>
<keyword evidence="8" id="KW-1185">Reference proteome</keyword>
<dbReference type="CDD" id="cd07185">
    <property type="entry name" value="OmpA_C-like"/>
    <property type="match status" value="1"/>
</dbReference>
<dbReference type="InterPro" id="IPR006665">
    <property type="entry name" value="OmpA-like"/>
</dbReference>
<keyword evidence="2 4" id="KW-0472">Membrane</keyword>
<comment type="caution">
    <text evidence="7">The sequence shown here is derived from an EMBL/GenBank/DDBJ whole genome shotgun (WGS) entry which is preliminary data.</text>
</comment>
<dbReference type="InterPro" id="IPR006664">
    <property type="entry name" value="OMP_bac"/>
</dbReference>
<dbReference type="Proteomes" id="UP000318126">
    <property type="component" value="Unassembled WGS sequence"/>
</dbReference>
<evidence type="ECO:0000313" key="7">
    <source>
        <dbReference type="EMBL" id="TRY16291.1"/>
    </source>
</evidence>
<evidence type="ECO:0000256" key="3">
    <source>
        <dbReference type="ARBA" id="ARBA00023237"/>
    </source>
</evidence>
<dbReference type="Pfam" id="PF16234">
    <property type="entry name" value="DUF4892"/>
    <property type="match status" value="1"/>
</dbReference>
<dbReference type="Gene3D" id="3.30.1330.60">
    <property type="entry name" value="OmpA-like domain"/>
    <property type="match status" value="1"/>
</dbReference>
<dbReference type="PANTHER" id="PTHR30329:SF21">
    <property type="entry name" value="LIPOPROTEIN YIAD-RELATED"/>
    <property type="match status" value="1"/>
</dbReference>
<feature type="chain" id="PRO_5021759983" evidence="5">
    <location>
        <begin position="23"/>
        <end position="479"/>
    </location>
</feature>
<dbReference type="PROSITE" id="PS51123">
    <property type="entry name" value="OMPA_2"/>
    <property type="match status" value="1"/>
</dbReference>
<protein>
    <submittedName>
        <fullName evidence="7">DUF4892 domain-containing protein</fullName>
    </submittedName>
</protein>
<dbReference type="InterPro" id="IPR036737">
    <property type="entry name" value="OmpA-like_sf"/>
</dbReference>